<sequence length="139" mass="15988">MATFQFDHNIGDIVCYRFQNDEGTCGGTLRGTIRTIIVGDDTYGYTIETTQGTNYVNVKDVVRAVYSTKSFDVMHPGIEVNYFRFGRDEPPVLCLIEAAYIERGRLYYRVRDCNMNCFIAPEGNVEIVKSNEYNLQYFD</sequence>
<dbReference type="Proteomes" id="UP000221250">
    <property type="component" value="Segment"/>
</dbReference>
<evidence type="ECO:0000313" key="2">
    <source>
        <dbReference type="Proteomes" id="UP000221250"/>
    </source>
</evidence>
<organism evidence="1 2">
    <name type="scientific">Erwinia phage vB_EamM_Yoloswag</name>
    <dbReference type="NCBI Taxonomy" id="1958956"/>
    <lineage>
        <taxon>Viruses</taxon>
        <taxon>Duplodnaviria</taxon>
        <taxon>Heunggongvirae</taxon>
        <taxon>Uroviricota</taxon>
        <taxon>Caudoviricetes</taxon>
        <taxon>Yoloswagvirus</taxon>
        <taxon>Yoloswagvirus yoloswag</taxon>
    </lineage>
</organism>
<evidence type="ECO:0000313" key="1">
    <source>
        <dbReference type="EMBL" id="AQT28622.1"/>
    </source>
</evidence>
<proteinExistence type="predicted"/>
<dbReference type="EMBL" id="KY448244">
    <property type="protein sequence ID" value="AQT28622.1"/>
    <property type="molecule type" value="Genomic_DNA"/>
</dbReference>
<protein>
    <submittedName>
        <fullName evidence="1">Uncharacterized protein</fullName>
    </submittedName>
</protein>
<reference evidence="1 2" key="1">
    <citation type="submission" date="2017-01" db="EMBL/GenBank/DDBJ databases">
        <authorList>
            <person name="Mah S.A."/>
            <person name="Swanson W.J."/>
            <person name="Moy G.W."/>
            <person name="Vacquier V.D."/>
        </authorList>
    </citation>
    <scope>NUCLEOTIDE SEQUENCE [LARGE SCALE GENOMIC DNA]</scope>
</reference>
<accession>A0A1S6L370</accession>
<keyword evidence="2" id="KW-1185">Reference proteome</keyword>
<gene>
    <name evidence="1" type="ORF">YOLOSWAG_142</name>
</gene>
<name>A0A1S6L370_9CAUD</name>